<proteinExistence type="predicted"/>
<protein>
    <submittedName>
        <fullName evidence="1">Uncharacterized protein</fullName>
    </submittedName>
</protein>
<keyword evidence="2" id="KW-1185">Reference proteome</keyword>
<gene>
    <name evidence="1" type="ORF">GCM10008933_08830</name>
</gene>
<name>A0ABP3HUY0_9BACL</name>
<organism evidence="1 2">
    <name type="scientific">Paenibacillus motobuensis</name>
    <dbReference type="NCBI Taxonomy" id="295324"/>
    <lineage>
        <taxon>Bacteria</taxon>
        <taxon>Bacillati</taxon>
        <taxon>Bacillota</taxon>
        <taxon>Bacilli</taxon>
        <taxon>Bacillales</taxon>
        <taxon>Paenibacillaceae</taxon>
        <taxon>Paenibacillus</taxon>
    </lineage>
</organism>
<dbReference type="Proteomes" id="UP001500340">
    <property type="component" value="Unassembled WGS sequence"/>
</dbReference>
<reference evidence="2" key="1">
    <citation type="journal article" date="2019" name="Int. J. Syst. Evol. Microbiol.">
        <title>The Global Catalogue of Microorganisms (GCM) 10K type strain sequencing project: providing services to taxonomists for standard genome sequencing and annotation.</title>
        <authorList>
            <consortium name="The Broad Institute Genomics Platform"/>
            <consortium name="The Broad Institute Genome Sequencing Center for Infectious Disease"/>
            <person name="Wu L."/>
            <person name="Ma J."/>
        </authorList>
    </citation>
    <scope>NUCLEOTIDE SEQUENCE [LARGE SCALE GENOMIC DNA]</scope>
    <source>
        <strain evidence="2">JCM 12774</strain>
    </source>
</reference>
<evidence type="ECO:0000313" key="2">
    <source>
        <dbReference type="Proteomes" id="UP001500340"/>
    </source>
</evidence>
<sequence>MKKRMALFYPTIEFKDPKWLWTSALLWDRIYRIVPNEYIPKDSRNILELMEDGTIGQPIDPSLYASDVADEFIDKYNGTDWHAPALGNYKLMSNKYINLHKDKADVKIRNLIIAKGQKDSDSEWLKVPEYIAGLYMLYLANHISNANKLELITDSSAAWCGSNYFSYDGKIDDFEVYNDNSEKLASLIIQDFIPENILDISAKDLLKFREKRKDERHRFLDCMDSLASDIANCRDPKIVNDIIEDHKKDILDSQKDFKKSFDMIRVSGWLGVKSVLVPVAMPVVTSMYELSDSTKAWVNSSGIIFGLVAGFLEEKQKIYKLKKEYKYNYLLELKNELDRARVCFSGFENYNSYLEYEMNNFIHD</sequence>
<accession>A0ABP3HUY0</accession>
<comment type="caution">
    <text evidence="1">The sequence shown here is derived from an EMBL/GenBank/DDBJ whole genome shotgun (WGS) entry which is preliminary data.</text>
</comment>
<evidence type="ECO:0000313" key="1">
    <source>
        <dbReference type="EMBL" id="GAA0379890.1"/>
    </source>
</evidence>
<dbReference type="RefSeq" id="WP_343857979.1">
    <property type="nucleotide sequence ID" value="NZ_BAAACX010000006.1"/>
</dbReference>
<dbReference type="EMBL" id="BAAACX010000006">
    <property type="protein sequence ID" value="GAA0379890.1"/>
    <property type="molecule type" value="Genomic_DNA"/>
</dbReference>